<sequence length="154" mass="16454">MALTARSVRSSSAPAGRRKVHETAQAAAGRPQLRVISGKGSQDKPMAGGWDRLVTWTKSRTIPLIHVVVAVIFLLSTLVTSLVLRTVMVQSSFEESQLESSIANLKQDLLDDEATLDGLQASLPDKAQQMGMVPQQGSISIDLNGYQAPSGGQQ</sequence>
<name>A0A366KBC7_9BIFI</name>
<dbReference type="RefSeq" id="WP_113859525.1">
    <property type="nucleotide sequence ID" value="NZ_PDCG01000001.1"/>
</dbReference>
<evidence type="ECO:0000256" key="1">
    <source>
        <dbReference type="SAM" id="MobiDB-lite"/>
    </source>
</evidence>
<feature type="transmembrane region" description="Helical" evidence="2">
    <location>
        <begin position="64"/>
        <end position="84"/>
    </location>
</feature>
<gene>
    <name evidence="3" type="ORF">CRD60_01480</name>
</gene>
<organism evidence="3 4">
    <name type="scientific">Bifidobacterium aemilianum</name>
    <dbReference type="NCBI Taxonomy" id="2493120"/>
    <lineage>
        <taxon>Bacteria</taxon>
        <taxon>Bacillati</taxon>
        <taxon>Actinomycetota</taxon>
        <taxon>Actinomycetes</taxon>
        <taxon>Bifidobacteriales</taxon>
        <taxon>Bifidobacteriaceae</taxon>
        <taxon>Bifidobacterium</taxon>
    </lineage>
</organism>
<reference evidence="3 4" key="1">
    <citation type="submission" date="2017-10" db="EMBL/GenBank/DDBJ databases">
        <title>Bifidobacterium xylocopum sp. nov. and Bifidobacterium aemilianum sp. nov., from the carpenter bee (Xylocopa violacea) digestive tract.</title>
        <authorList>
            <person name="Alberoni D."/>
            <person name="Baffoni L."/>
            <person name="Di Gioia D."/>
            <person name="Gaggia F."/>
            <person name="Biavati B."/>
        </authorList>
    </citation>
    <scope>NUCLEOTIDE SEQUENCE [LARGE SCALE GENOMIC DNA]</scope>
    <source>
        <strain evidence="3 4">XV10</strain>
    </source>
</reference>
<comment type="caution">
    <text evidence="3">The sequence shown here is derived from an EMBL/GenBank/DDBJ whole genome shotgun (WGS) entry which is preliminary data.</text>
</comment>
<dbReference type="EMBL" id="PDCG01000001">
    <property type="protein sequence ID" value="RBP98552.1"/>
    <property type="molecule type" value="Genomic_DNA"/>
</dbReference>
<keyword evidence="4" id="KW-1185">Reference proteome</keyword>
<keyword evidence="2" id="KW-0472">Membrane</keyword>
<dbReference type="OrthoDB" id="3240362at2"/>
<keyword evidence="2" id="KW-0812">Transmembrane</keyword>
<protein>
    <submittedName>
        <fullName evidence="3">Uncharacterized protein</fullName>
    </submittedName>
</protein>
<accession>A0A366KBC7</accession>
<feature type="region of interest" description="Disordered" evidence="1">
    <location>
        <begin position="1"/>
        <end position="28"/>
    </location>
</feature>
<evidence type="ECO:0000313" key="3">
    <source>
        <dbReference type="EMBL" id="RBP98552.1"/>
    </source>
</evidence>
<evidence type="ECO:0000256" key="2">
    <source>
        <dbReference type="SAM" id="Phobius"/>
    </source>
</evidence>
<evidence type="ECO:0000313" key="4">
    <source>
        <dbReference type="Proteomes" id="UP000252530"/>
    </source>
</evidence>
<dbReference type="Proteomes" id="UP000252530">
    <property type="component" value="Unassembled WGS sequence"/>
</dbReference>
<dbReference type="AlphaFoldDB" id="A0A366KBC7"/>
<proteinExistence type="predicted"/>
<keyword evidence="2" id="KW-1133">Transmembrane helix</keyword>